<gene>
    <name evidence="1" type="ORF">METZ01_LOCUS137601</name>
</gene>
<sequence length="55" mass="6412">MAKLVDKYRAWPRVSPEQPAVQIISTPIESRVNHRAEKLAYWDELAKAYRKATDN</sequence>
<dbReference type="EMBL" id="UINC01020105">
    <property type="protein sequence ID" value="SVA84747.1"/>
    <property type="molecule type" value="Genomic_DNA"/>
</dbReference>
<evidence type="ECO:0000313" key="1">
    <source>
        <dbReference type="EMBL" id="SVA84747.1"/>
    </source>
</evidence>
<proteinExistence type="predicted"/>
<name>A0A381Z7M0_9ZZZZ</name>
<accession>A0A381Z7M0</accession>
<organism evidence="1">
    <name type="scientific">marine metagenome</name>
    <dbReference type="NCBI Taxonomy" id="408172"/>
    <lineage>
        <taxon>unclassified sequences</taxon>
        <taxon>metagenomes</taxon>
        <taxon>ecological metagenomes</taxon>
    </lineage>
</organism>
<reference evidence="1" key="1">
    <citation type="submission" date="2018-05" db="EMBL/GenBank/DDBJ databases">
        <authorList>
            <person name="Lanie J.A."/>
            <person name="Ng W.-L."/>
            <person name="Kazmierczak K.M."/>
            <person name="Andrzejewski T.M."/>
            <person name="Davidsen T.M."/>
            <person name="Wayne K.J."/>
            <person name="Tettelin H."/>
            <person name="Glass J.I."/>
            <person name="Rusch D."/>
            <person name="Podicherti R."/>
            <person name="Tsui H.-C.T."/>
            <person name="Winkler M.E."/>
        </authorList>
    </citation>
    <scope>NUCLEOTIDE SEQUENCE</scope>
</reference>
<dbReference type="AlphaFoldDB" id="A0A381Z7M0"/>
<protein>
    <submittedName>
        <fullName evidence="1">Uncharacterized protein</fullName>
    </submittedName>
</protein>